<evidence type="ECO:0000256" key="3">
    <source>
        <dbReference type="PROSITE-ProRule" id="PRU00782"/>
    </source>
</evidence>
<dbReference type="InterPro" id="IPR000299">
    <property type="entry name" value="FERM_domain"/>
</dbReference>
<dbReference type="PANTHER" id="PTHR46049">
    <property type="entry name" value="AGAP003327-PA"/>
    <property type="match status" value="1"/>
</dbReference>
<dbReference type="Gene3D" id="3.40.850.10">
    <property type="entry name" value="Kinesin motor domain"/>
    <property type="match status" value="1"/>
</dbReference>
<keyword evidence="1 3" id="KW-0518">Myosin</keyword>
<evidence type="ECO:0000256" key="1">
    <source>
        <dbReference type="ARBA" id="ARBA00023123"/>
    </source>
</evidence>
<proteinExistence type="evidence at transcript level"/>
<name>D2KUA7_TETTH</name>
<keyword evidence="4" id="KW-0175">Coiled coil</keyword>
<dbReference type="SMART" id="SM00295">
    <property type="entry name" value="B41"/>
    <property type="match status" value="1"/>
</dbReference>
<protein>
    <submittedName>
        <fullName evidence="9">Myosin2</fullName>
    </submittedName>
</protein>
<dbReference type="SMART" id="SM00242">
    <property type="entry name" value="MYSc"/>
    <property type="match status" value="1"/>
</dbReference>
<dbReference type="InterPro" id="IPR019749">
    <property type="entry name" value="Band_41_domain"/>
</dbReference>
<keyword evidence="3" id="KW-0067">ATP-binding</keyword>
<dbReference type="CDD" id="cd14473">
    <property type="entry name" value="FERM_B-lobe"/>
    <property type="match status" value="1"/>
</dbReference>
<evidence type="ECO:0000259" key="7">
    <source>
        <dbReference type="PROSITE" id="PS51016"/>
    </source>
</evidence>
<dbReference type="InterPro" id="IPR027417">
    <property type="entry name" value="P-loop_NTPase"/>
</dbReference>
<dbReference type="GO" id="GO:0016459">
    <property type="term" value="C:myosin complex"/>
    <property type="evidence" value="ECO:0007669"/>
    <property type="project" value="UniProtKB-KW"/>
</dbReference>
<dbReference type="PANTHER" id="PTHR46049:SF5">
    <property type="entry name" value="PLECKSTRIN HOMOLOGY DOMAIN-CONTAINING FAMILY H MEMBER 3"/>
    <property type="match status" value="1"/>
</dbReference>
<dbReference type="PROSITE" id="PS51456">
    <property type="entry name" value="MYOSIN_MOTOR"/>
    <property type="match status" value="1"/>
</dbReference>
<comment type="similarity">
    <text evidence="3">Belongs to the TRAFAC class myosin-kinesin ATPase superfamily. Myosin family.</text>
</comment>
<evidence type="ECO:0000256" key="2">
    <source>
        <dbReference type="ARBA" id="ARBA00023175"/>
    </source>
</evidence>
<evidence type="ECO:0000256" key="5">
    <source>
        <dbReference type="SAM" id="MobiDB-lite"/>
    </source>
</evidence>
<dbReference type="InterPro" id="IPR014352">
    <property type="entry name" value="FERM/acyl-CoA-bd_prot_sf"/>
</dbReference>
<dbReference type="EMBL" id="AB472065">
    <property type="protein sequence ID" value="BAI63630.1"/>
    <property type="molecule type" value="mRNA"/>
</dbReference>
<evidence type="ECO:0000256" key="4">
    <source>
        <dbReference type="SAM" id="Coils"/>
    </source>
</evidence>
<dbReference type="PRINTS" id="PR00193">
    <property type="entry name" value="MYOSINHEAVY"/>
</dbReference>
<feature type="domain" description="FERM" evidence="6">
    <location>
        <begin position="1457"/>
        <end position="1768"/>
    </location>
</feature>
<sequence length="1795" mass="210831">MSIDSHQIERIKTSWMLNGVQCWAKVAPEENSELMFRRAIITGLDNKREHAFLKYEFHLIQIQQQKEKGPEKVHVRDLIECNQNADSEKFKEGFPDMVSMNVLNEAEILNNVWLRYSKDLIFSYIGPTLIVMNPYKNVEKLFNEKVLQEFQKPAINNNFDIKQHQPHVYAVTTLAYQQLFMNQKNQAIVISGESGAGKTENAKYCMAFLTSLSNETTKQQRPKKKTQLANQLNRYSTMRYSSVVASNISDSQYTEDSILQLKDTSIEERILRCNPILEAFGNAKTVRNDNSSRFGKYVRIWIGKHDKRIKGASITNYLLEKSRVTLLSQGERNYHIFYHFLQGLETSQLKTYKLVEKNGNRIDLKNFNYLNQTNVYEISSFPSDKIMIDQIIESFEKMEIDSYQQVAIFKVLSAILYIGNIEFDSSTYTDNTPCSIKNQDIIQTVSELLEINQQDKILKSIIFKIRQVGSQVMETPVNVEECKINRDSLARALYDKMFTWIVQSLNMEILPQNSNPNECLSLGLLDIFGFENFKVNSFEQLCINFTNERLQQLYIVYVFKAEEEEFKKEGLKVHSLELSYQDNQVIIDTMDKPPNGIFDLLDESCSLGNSTDEKFYQKIVSTYSKNDQIKIPKIQNMKFSIVHTAKEVEYTADGFRNKNKDEISTFLDQCISSSSSSEICSIWQGIGEVNMTDMEVSSKTVQDMSISVRNTQKKLENKGKAQKFLGAKFRAQMKDLMGELNSCDVHFIRCIKPNEDKVKEKFVSQYVLLQIRYLGILESIKVRREGFPCRMSYEEFYTKYHELDVFNRKITLQRHLDMKQDMPGLCRELLFRVVKDVNKKEVLFGQTKLYLKVQPSTELDNRLIKWWQFKNDQAGKIQGQWEVYNNRKVIKENLKIIKNAVKSFVKLQAIYKMKVQKKAYLKTLQQKKGIEILQKIQKKMQQAKLKEVLKLWVDKIKTQKKGDKWSNAVSKVCNISKRNHVRDIKEYWLRWKNFIKSEQEKELQNKIKEQEAKAIEQNKAIEEQKQIEKEVEEEEEKKDDVKELEQVKPQEPVVQKKINPNGLEMEREDIKSDEFTSQGLKIWPNFSNFTKPYNLQNKFSIPNDILDNNQKYQNPKEPEQKDLQNLEFSDQFLQLVQQSSFLEYCNNNVKRAKNFSKKMQIAKIMQYQSNNLSESLLQQSDSFNEDATKIFRSLLKISGNRNSRFSPRYHSDLILNLCYGRDSELDPNCYVIGKKVENPEDQKKQNNRRESKENKDLDQRRGSYLKNYSSQVCQKQQGKNGDSNQEEDDLSHENKLELMANQILHGNLNHIRDEVYFQICKQIAGNKSQEAKKNLYKFAAEMSNLFAPSQDALYPLINFFMDQSLQDPNAQNKEDAKYIVSKLSEFARGYAVVKLMNPDQLKKQSILKVLKNNDPLELQLQKNNNQQVLINYINKMQPRQLIPSHQEVSKIHNRQQICIKIYLFDGTYIWVPAESLETVKSIVEKACSQIDMKERYQFFSLYEVLYEQGKVMKEAFLFDRVKIMDIFNSHQITTELQQKKHSKNIEFRIYLRIRVYYKLFKDDIDSINMFYMQNIYEVNQGRLPLTENQITQLAAHYCYSSLKTQQGNEKNIENMINKAVPQYAIQKYHNRQWGNEVSEIYKKLEYQNALEARWMYLEIIRPHDLFLSYQFECRMFVQQKTDQGYKLVQNQQIILGIRPLQIVISDLERKTMLIIDFSEMTKWGQSISSNSYFLIQHENSNLYVFEVQDVELADYLINAYVNWKLERNLDDASNPTYSDVITFLVSDNDQANQIK</sequence>
<keyword evidence="3" id="KW-0009">Actin-binding</keyword>
<dbReference type="InterPro" id="IPR019748">
    <property type="entry name" value="FERM_central"/>
</dbReference>
<dbReference type="GO" id="GO:0003774">
    <property type="term" value="F:cytoskeletal motor activity"/>
    <property type="evidence" value="ECO:0007669"/>
    <property type="project" value="UniProtKB-UniRule"/>
</dbReference>
<dbReference type="Gene3D" id="1.20.58.530">
    <property type="match status" value="1"/>
</dbReference>
<reference evidence="9" key="1">
    <citation type="journal article" date="2011" name="Gene">
        <title>Unique sequences and predicted functions of myosins in Tetrahymena thermophila.</title>
        <authorList>
            <person name="Sugita M."/>
            <person name="Iwataki Y."/>
            <person name="Nakano K."/>
            <person name="Numata O."/>
        </authorList>
    </citation>
    <scope>NUCLEOTIDE SEQUENCE</scope>
</reference>
<evidence type="ECO:0000259" key="6">
    <source>
        <dbReference type="PROSITE" id="PS50057"/>
    </source>
</evidence>
<dbReference type="Pfam" id="PF00373">
    <property type="entry name" value="FERM_M"/>
    <property type="match status" value="1"/>
</dbReference>
<dbReference type="Gene3D" id="3.10.20.90">
    <property type="entry name" value="Phosphatidylinositol 3-kinase Catalytic Subunit, Chain A, domain 1"/>
    <property type="match status" value="1"/>
</dbReference>
<feature type="region of interest" description="Actin-binding" evidence="3">
    <location>
        <begin position="733"/>
        <end position="755"/>
    </location>
</feature>
<dbReference type="InterPro" id="IPR001609">
    <property type="entry name" value="Myosin_head_motor_dom-like"/>
</dbReference>
<feature type="domain" description="Myosin motor" evidence="8">
    <location>
        <begin position="92"/>
        <end position="864"/>
    </location>
</feature>
<feature type="compositionally biased region" description="Polar residues" evidence="5">
    <location>
        <begin position="1266"/>
        <end position="1283"/>
    </location>
</feature>
<dbReference type="InterPro" id="IPR035963">
    <property type="entry name" value="FERM_2"/>
</dbReference>
<dbReference type="Gene3D" id="6.20.240.20">
    <property type="match status" value="1"/>
</dbReference>
<dbReference type="Pfam" id="PF21989">
    <property type="entry name" value="RA_2"/>
    <property type="match status" value="1"/>
</dbReference>
<dbReference type="SUPFAM" id="SSF52540">
    <property type="entry name" value="P-loop containing nucleoside triphosphate hydrolases"/>
    <property type="match status" value="1"/>
</dbReference>
<dbReference type="Pfam" id="PF00784">
    <property type="entry name" value="MyTH4"/>
    <property type="match status" value="1"/>
</dbReference>
<keyword evidence="3" id="KW-0547">Nucleotide-binding</keyword>
<dbReference type="PROSITE" id="PS50057">
    <property type="entry name" value="FERM_3"/>
    <property type="match status" value="1"/>
</dbReference>
<evidence type="ECO:0000313" key="9">
    <source>
        <dbReference type="EMBL" id="BAI63630.1"/>
    </source>
</evidence>
<keyword evidence="2 3" id="KW-0505">Motor protein</keyword>
<dbReference type="InterPro" id="IPR036961">
    <property type="entry name" value="Kinesin_motor_dom_sf"/>
</dbReference>
<feature type="region of interest" description="Disordered" evidence="5">
    <location>
        <begin position="1236"/>
        <end position="1290"/>
    </location>
</feature>
<dbReference type="SUPFAM" id="SSF47031">
    <property type="entry name" value="Second domain of FERM"/>
    <property type="match status" value="1"/>
</dbReference>
<feature type="domain" description="MyTH4" evidence="7">
    <location>
        <begin position="1167"/>
        <end position="1407"/>
    </location>
</feature>
<dbReference type="Gene3D" id="1.10.10.820">
    <property type="match status" value="1"/>
</dbReference>
<feature type="compositionally biased region" description="Basic and acidic residues" evidence="5">
    <location>
        <begin position="1236"/>
        <end position="1261"/>
    </location>
</feature>
<dbReference type="InterPro" id="IPR038185">
    <property type="entry name" value="MyTH4_dom_sf"/>
</dbReference>
<organism evidence="9">
    <name type="scientific">Tetrahymena thermophila</name>
    <dbReference type="NCBI Taxonomy" id="5911"/>
    <lineage>
        <taxon>Eukaryota</taxon>
        <taxon>Sar</taxon>
        <taxon>Alveolata</taxon>
        <taxon>Ciliophora</taxon>
        <taxon>Intramacronucleata</taxon>
        <taxon>Oligohymenophorea</taxon>
        <taxon>Hymenostomatida</taxon>
        <taxon>Tetrahymenina</taxon>
        <taxon>Tetrahymenidae</taxon>
        <taxon>Tetrahymena</taxon>
    </lineage>
</organism>
<evidence type="ECO:0000259" key="8">
    <source>
        <dbReference type="PROSITE" id="PS51456"/>
    </source>
</evidence>
<feature type="binding site" evidence="3">
    <location>
        <begin position="192"/>
        <end position="199"/>
    </location>
    <ligand>
        <name>ATP</name>
        <dbReference type="ChEBI" id="CHEBI:30616"/>
    </ligand>
</feature>
<dbReference type="PROSITE" id="PS51016">
    <property type="entry name" value="MYTH4"/>
    <property type="match status" value="1"/>
</dbReference>
<dbReference type="Pfam" id="PF00063">
    <property type="entry name" value="Myosin_head"/>
    <property type="match status" value="1"/>
</dbReference>
<dbReference type="InterPro" id="IPR000857">
    <property type="entry name" value="MyTH4_dom"/>
</dbReference>
<accession>D2KUA7</accession>
<dbReference type="InterPro" id="IPR051724">
    <property type="entry name" value="Actin_motor_Myosin"/>
</dbReference>
<dbReference type="Gene3D" id="1.25.40.530">
    <property type="entry name" value="MyTH4 domain"/>
    <property type="match status" value="1"/>
</dbReference>
<dbReference type="Gene3D" id="1.20.80.10">
    <property type="match status" value="1"/>
</dbReference>
<feature type="coiled-coil region" evidence="4">
    <location>
        <begin position="998"/>
        <end position="1047"/>
    </location>
</feature>
<dbReference type="GO" id="GO:0005524">
    <property type="term" value="F:ATP binding"/>
    <property type="evidence" value="ECO:0007669"/>
    <property type="project" value="UniProtKB-UniRule"/>
</dbReference>
<gene>
    <name evidence="9" type="primary">MYO2</name>
</gene>
<dbReference type="GO" id="GO:0003779">
    <property type="term" value="F:actin binding"/>
    <property type="evidence" value="ECO:0007669"/>
    <property type="project" value="UniProtKB-KW"/>
</dbReference>
<dbReference type="Gene3D" id="1.20.120.720">
    <property type="entry name" value="Myosin VI head, motor domain, U50 subdomain"/>
    <property type="match status" value="1"/>
</dbReference>